<evidence type="ECO:0008006" key="3">
    <source>
        <dbReference type="Google" id="ProtNLM"/>
    </source>
</evidence>
<organism evidence="2">
    <name type="scientific">uncultured Sulfurovum sp</name>
    <dbReference type="NCBI Taxonomy" id="269237"/>
    <lineage>
        <taxon>Bacteria</taxon>
        <taxon>Pseudomonadati</taxon>
        <taxon>Campylobacterota</taxon>
        <taxon>Epsilonproteobacteria</taxon>
        <taxon>Campylobacterales</taxon>
        <taxon>Sulfurovaceae</taxon>
        <taxon>Sulfurovum</taxon>
        <taxon>environmental samples</taxon>
    </lineage>
</organism>
<accession>A0A6S6TET3</accession>
<evidence type="ECO:0000313" key="2">
    <source>
        <dbReference type="EMBL" id="CAA6813524.1"/>
    </source>
</evidence>
<protein>
    <recommendedName>
        <fullName evidence="3">Inverse autotransporter beta-domain domain-containing protein</fullName>
    </recommendedName>
</protein>
<feature type="signal peptide" evidence="1">
    <location>
        <begin position="1"/>
        <end position="16"/>
    </location>
</feature>
<dbReference type="InterPro" id="IPR010344">
    <property type="entry name" value="YbjH"/>
</dbReference>
<sequence length="691" mass="78031">MRTSTLLILSSTLLSANDFSSTLSSQGFTGLINTPNAQVIREGDAQLQFNTQFDNHLRGYNYNTPYNFEENYIAGIGFLSSSEFVGRLVEAPGFARDLAANIKIQIPYYHKFLPNIAVGAQDLGGEANYYDNTYIVADKELWFLRASLGYGKSGDNINREHGENTKLGKRMDGIFGGVEAKVTDWFSVMAEHDGEENHAAIRMAVPKSLLSSVKLEATLAQNLTEAQTHVAINLTVPLFAKNTTNIPYNEKKSNTNSSISTIENSITPTPVIEVQKNTTNNAGHLLKNIQQQLVKFGFENVQVGEYKKSIYVKFENSMFDHTDLDALGYVIGNISNSYPKNKHYIVTLLKNNLQTITVSGESKTFQNYLKNPNPLNSQKLKNNLVFSRDFNEKKVQFISIKPQNSSFFKPRIELSPGFITLVGTEVGAFDYLTTLRTNIYMPVYDGLVLSALYETPLAHSENFENNKVYGIRHAERLNNHLATVMAHQTVKYDALLNTFSAGQFQSDYYGVLNQTNITNSSGEHGLGLKTGYFEHRDKTIDDDKNIYLASYRYFYQPLNLFTELTYGQYWNQDRGTTLEFKRFFDQTAVSLYAQAVGYKYAGVRVSIPLTTRKLYNSKIVQVKGKSDFSHKLRTSLQEASGGNIQRPYGGINPQSDFELVNTYLDRDRLNANYIKGNLERMRDAYITYKNN</sequence>
<name>A0A6S6TET3_9BACT</name>
<dbReference type="Pfam" id="PF06082">
    <property type="entry name" value="YjbH"/>
    <property type="match status" value="1"/>
</dbReference>
<dbReference type="EMBL" id="CACVAU010000042">
    <property type="protein sequence ID" value="CAA6813524.1"/>
    <property type="molecule type" value="Genomic_DNA"/>
</dbReference>
<feature type="chain" id="PRO_5027938277" description="Inverse autotransporter beta-domain domain-containing protein" evidence="1">
    <location>
        <begin position="17"/>
        <end position="691"/>
    </location>
</feature>
<reference evidence="2" key="1">
    <citation type="submission" date="2020-01" db="EMBL/GenBank/DDBJ databases">
        <authorList>
            <person name="Meier V. D."/>
            <person name="Meier V D."/>
        </authorList>
    </citation>
    <scope>NUCLEOTIDE SEQUENCE</scope>
    <source>
        <strain evidence="2">HLG_WM_MAG_05</strain>
    </source>
</reference>
<gene>
    <name evidence="2" type="ORF">HELGO_WM4207</name>
</gene>
<keyword evidence="1" id="KW-0732">Signal</keyword>
<proteinExistence type="predicted"/>
<evidence type="ECO:0000256" key="1">
    <source>
        <dbReference type="SAM" id="SignalP"/>
    </source>
</evidence>
<dbReference type="AlphaFoldDB" id="A0A6S6TET3"/>